<feature type="coiled-coil region" evidence="1">
    <location>
        <begin position="234"/>
        <end position="271"/>
    </location>
</feature>
<evidence type="ECO:0000313" key="3">
    <source>
        <dbReference type="EMBL" id="CAE7599790.1"/>
    </source>
</evidence>
<protein>
    <submittedName>
        <fullName evidence="3">Uncharacterized protein</fullName>
    </submittedName>
</protein>
<evidence type="ECO:0000256" key="2">
    <source>
        <dbReference type="SAM" id="MobiDB-lite"/>
    </source>
</evidence>
<feature type="coiled-coil region" evidence="1">
    <location>
        <begin position="624"/>
        <end position="655"/>
    </location>
</feature>
<keyword evidence="1" id="KW-0175">Coiled coil</keyword>
<evidence type="ECO:0000256" key="1">
    <source>
        <dbReference type="SAM" id="Coils"/>
    </source>
</evidence>
<name>A0A812UUA6_9DINO</name>
<feature type="coiled-coil region" evidence="1">
    <location>
        <begin position="930"/>
        <end position="1045"/>
    </location>
</feature>
<dbReference type="EMBL" id="CAJNDS010002794">
    <property type="protein sequence ID" value="CAE7599790.1"/>
    <property type="molecule type" value="Genomic_DNA"/>
</dbReference>
<feature type="coiled-coil region" evidence="1">
    <location>
        <begin position="697"/>
        <end position="763"/>
    </location>
</feature>
<dbReference type="AlphaFoldDB" id="A0A812UUA6"/>
<gene>
    <name evidence="3" type="ORF">SNAT2548_LOCUS34124</name>
</gene>
<evidence type="ECO:0000313" key="4">
    <source>
        <dbReference type="Proteomes" id="UP000604046"/>
    </source>
</evidence>
<comment type="caution">
    <text evidence="3">The sequence shown here is derived from an EMBL/GenBank/DDBJ whole genome shotgun (WGS) entry which is preliminary data.</text>
</comment>
<feature type="region of interest" description="Disordered" evidence="2">
    <location>
        <begin position="455"/>
        <end position="516"/>
    </location>
</feature>
<feature type="region of interest" description="Disordered" evidence="2">
    <location>
        <begin position="550"/>
        <end position="590"/>
    </location>
</feature>
<keyword evidence="4" id="KW-1185">Reference proteome</keyword>
<dbReference type="CDD" id="cd06503">
    <property type="entry name" value="ATP-synt_Fo_b"/>
    <property type="match status" value="1"/>
</dbReference>
<feature type="compositionally biased region" description="Low complexity" evidence="2">
    <location>
        <begin position="455"/>
        <end position="466"/>
    </location>
</feature>
<accession>A0A812UUA6</accession>
<proteinExistence type="predicted"/>
<dbReference type="OrthoDB" id="444486at2759"/>
<sequence length="1276" mass="141092">MSGDVDEMGPYHLNRHAEGVWYFEVKLGGSRAGEVAKQLPPGRPHLRAVRLCLCEHLDRAAGASVAWPRPGLLCVYLALATSHGTSSATHWLLQAHEDGSLADAVKGSLLRSAPRGYEVLEIESLSLPLVVKDFWVNVAEDVLDLGVELSGAPLHEASIVRAFLGGLVWGHGLQARDLLVWIEGRPTAEMSPEEVSEELRAVRPLRLGFVRLASEGFEVRAATPGTVRSPGPDLNAVDQELQELRERRQHLQQLQQKLVEVQKDISRVRSTTLFQIRFSNMAAPRRHSREQGSQLKLDLVDLAVWVRHRKDISRARSTTLSQIRFSNMAAPRRHSREQGSQLKLDLVDLAVWVRHRKHISRARSTTLSQIRFSNMAAPRRHSREQGSQLKLDLVDLAVWVRHPQWKDISRVRSTTLFQIRFSNMAAPRIHSLEQGSQLKLDLVDLAVWVRPQPLSQEGHQQGSQHHTFPDPLQQHGGSPQTFPGAGLATEAGLGGPGGVGATQVGPGQSDPGSFLGGLDAGSAALVQGSHEAMEALRSQAEGLGVEVLQGSAEGSTLEEVAELQKPGEEREEQALESKEPGPAESSEAELRAMCEKQEQEVLLPALAQAKAESEEAAARGFYAREAAMEEVAGQLQEVREEKAQAAAASEEAEARTWMREAELQARYDTQEEEVLLPAIAAARAEKEEAAARGFYAREAAMEEVATELQRIREEQTQAAVASDEAEEKLEMAKAREKVTGECEEAAAKEVKNWEELLQQREKEILSQSEMRDREREAELQARYEKKEREVLLPAVAAAKAESEEAAARGFYAREAAMEEVAGELRKFREEQSHAILTREEAQEAIAKAVRQESLTRQMENQAALEVSKWEAELAAREQSLRSQQQHREREYLGEAKTEQQLASALRVRELALSAGEEDLRAKLRSREHVILQEQREMEGLERRAEEMMALAQKRRQQLLVEEQKEAEALELRAREQARELLARAEAQRDALQGEARSEAQQGLEAAEQRAQELLQGAEERREQVVLEEQRELEAMEKQVEELTAEKHAQAVFLAGKIWKADLRGLGRSCIRFCLPDGGSPIPAPAAAGLDPDEAGAVSSALYTMRQDCEDVADAYVMETVLQAFPKPDGPRLGLIVVLHFCTELGPQGPSTGEDVLASLESMEEGVLQTRRSLRLVRSAHGLVSSGGALVFILPDKEADSRLQSLYAAAQKTSRIVDQNPLKQEDGSPCTFALQCCDEGPRVSAKLIFAWLQELGRTPAASWALLGAGSVVSLEPR</sequence>
<dbReference type="Proteomes" id="UP000604046">
    <property type="component" value="Unassembled WGS sequence"/>
</dbReference>
<feature type="compositionally biased region" description="Basic and acidic residues" evidence="2">
    <location>
        <begin position="565"/>
        <end position="581"/>
    </location>
</feature>
<organism evidence="3 4">
    <name type="scientific">Symbiodinium natans</name>
    <dbReference type="NCBI Taxonomy" id="878477"/>
    <lineage>
        <taxon>Eukaryota</taxon>
        <taxon>Sar</taxon>
        <taxon>Alveolata</taxon>
        <taxon>Dinophyceae</taxon>
        <taxon>Suessiales</taxon>
        <taxon>Symbiodiniaceae</taxon>
        <taxon>Symbiodinium</taxon>
    </lineage>
</organism>
<reference evidence="3" key="1">
    <citation type="submission" date="2021-02" db="EMBL/GenBank/DDBJ databases">
        <authorList>
            <person name="Dougan E. K."/>
            <person name="Rhodes N."/>
            <person name="Thang M."/>
            <person name="Chan C."/>
        </authorList>
    </citation>
    <scope>NUCLEOTIDE SEQUENCE</scope>
</reference>